<evidence type="ECO:0008006" key="4">
    <source>
        <dbReference type="Google" id="ProtNLM"/>
    </source>
</evidence>
<dbReference type="Proteomes" id="UP001253545">
    <property type="component" value="Unassembled WGS sequence"/>
</dbReference>
<name>A0ABU2ZRC6_9ALTE</name>
<dbReference type="RefSeq" id="WP_311368330.1">
    <property type="nucleotide sequence ID" value="NZ_JAVRHX010000002.1"/>
</dbReference>
<proteinExistence type="predicted"/>
<protein>
    <recommendedName>
        <fullName evidence="4">Lipoprotein</fullName>
    </recommendedName>
</protein>
<dbReference type="PROSITE" id="PS51257">
    <property type="entry name" value="PROKAR_LIPOPROTEIN"/>
    <property type="match status" value="1"/>
</dbReference>
<feature type="signal peptide" evidence="1">
    <location>
        <begin position="1"/>
        <end position="19"/>
    </location>
</feature>
<evidence type="ECO:0000256" key="1">
    <source>
        <dbReference type="SAM" id="SignalP"/>
    </source>
</evidence>
<accession>A0ABU2ZRC6</accession>
<evidence type="ECO:0000313" key="3">
    <source>
        <dbReference type="Proteomes" id="UP001253545"/>
    </source>
</evidence>
<sequence>MQKTFLKVGVLFLSLQILAGCASSVTQDFFASTPVKDYSNMYLRGVFNWWEASDNFKLIQLNSNQYAITIELIADNQPYDFKVADATWTMELDCGNTFNADPMILEETVELVCASDSLNLQFTPTETGFYQFILDVSDNDEPELTIIKQE</sequence>
<feature type="chain" id="PRO_5046235918" description="Lipoprotein" evidence="1">
    <location>
        <begin position="20"/>
        <end position="150"/>
    </location>
</feature>
<reference evidence="2 3" key="1">
    <citation type="submission" date="2023-09" db="EMBL/GenBank/DDBJ databases">
        <authorList>
            <person name="Rey-Velasco X."/>
        </authorList>
    </citation>
    <scope>NUCLEOTIDE SEQUENCE [LARGE SCALE GENOMIC DNA]</scope>
    <source>
        <strain evidence="2 3">P117</strain>
    </source>
</reference>
<comment type="caution">
    <text evidence="2">The sequence shown here is derived from an EMBL/GenBank/DDBJ whole genome shotgun (WGS) entry which is preliminary data.</text>
</comment>
<organism evidence="2 3">
    <name type="scientific">Glaciecola petra</name>
    <dbReference type="NCBI Taxonomy" id="3075602"/>
    <lineage>
        <taxon>Bacteria</taxon>
        <taxon>Pseudomonadati</taxon>
        <taxon>Pseudomonadota</taxon>
        <taxon>Gammaproteobacteria</taxon>
        <taxon>Alteromonadales</taxon>
        <taxon>Alteromonadaceae</taxon>
        <taxon>Glaciecola</taxon>
    </lineage>
</organism>
<gene>
    <name evidence="2" type="ORF">RM552_08145</name>
</gene>
<keyword evidence="1" id="KW-0732">Signal</keyword>
<evidence type="ECO:0000313" key="2">
    <source>
        <dbReference type="EMBL" id="MDT0594806.1"/>
    </source>
</evidence>
<dbReference type="EMBL" id="JAVRHX010000002">
    <property type="protein sequence ID" value="MDT0594806.1"/>
    <property type="molecule type" value="Genomic_DNA"/>
</dbReference>
<keyword evidence="3" id="KW-1185">Reference proteome</keyword>